<comment type="function">
    <text evidence="3">Required for rescue of stalled ribosomes mediated by trans-translation. Binds to transfer-messenger RNA (tmRNA), required for stable association of tmRNA with ribosomes. tmRNA and SmpB together mimic tRNA shape, replacing the anticodon stem-loop with SmpB. tmRNA is encoded by the ssrA gene; the 2 termini fold to resemble tRNA(Ala) and it encodes a 'tag peptide', a short internal open reading frame. During trans-translation Ala-aminoacylated tmRNA acts like a tRNA, entering the A-site of stalled ribosomes, displacing the stalled mRNA. The ribosome then switches to translate the ORF on the tmRNA; the nascent peptide is terminated with the 'tag peptide' encoded by the tmRNA and targeted for degradation. The ribosome is freed to recommence translation, which seems to be the essential function of trans-translation.</text>
</comment>
<dbReference type="CDD" id="cd09294">
    <property type="entry name" value="SmpB"/>
    <property type="match status" value="1"/>
</dbReference>
<dbReference type="InterPro" id="IPR000037">
    <property type="entry name" value="SsrA-bd_prot"/>
</dbReference>
<dbReference type="InterPro" id="IPR020081">
    <property type="entry name" value="SsrA-bd_prot_CS"/>
</dbReference>
<dbReference type="GO" id="GO:0005829">
    <property type="term" value="C:cytosol"/>
    <property type="evidence" value="ECO:0007669"/>
    <property type="project" value="TreeGrafter"/>
</dbReference>
<dbReference type="GO" id="GO:0003723">
    <property type="term" value="F:RNA binding"/>
    <property type="evidence" value="ECO:0007669"/>
    <property type="project" value="UniProtKB-UniRule"/>
</dbReference>
<dbReference type="HAMAP" id="MF_00023">
    <property type="entry name" value="SmpB"/>
    <property type="match status" value="1"/>
</dbReference>
<evidence type="ECO:0000256" key="4">
    <source>
        <dbReference type="SAM" id="MobiDB-lite"/>
    </source>
</evidence>
<evidence type="ECO:0000313" key="5">
    <source>
        <dbReference type="EMBL" id="CAA9371927.1"/>
    </source>
</evidence>
<dbReference type="EMBL" id="CADCTV010000980">
    <property type="protein sequence ID" value="CAA9371927.1"/>
    <property type="molecule type" value="Genomic_DNA"/>
</dbReference>
<proteinExistence type="inferred from homology"/>
<name>A0A6J4N3B0_9BACT</name>
<dbReference type="PANTHER" id="PTHR30308">
    <property type="entry name" value="TMRNA-BINDING COMPONENT OF TRANS-TRANSLATION TAGGING COMPLEX"/>
    <property type="match status" value="1"/>
</dbReference>
<dbReference type="Pfam" id="PF01668">
    <property type="entry name" value="SmpB"/>
    <property type="match status" value="1"/>
</dbReference>
<dbReference type="PROSITE" id="PS01317">
    <property type="entry name" value="SSRP"/>
    <property type="match status" value="1"/>
</dbReference>
<keyword evidence="1 3" id="KW-0963">Cytoplasm</keyword>
<dbReference type="NCBIfam" id="NF003843">
    <property type="entry name" value="PRK05422.1"/>
    <property type="match status" value="1"/>
</dbReference>
<keyword evidence="2 3" id="KW-0694">RNA-binding</keyword>
<sequence>MPEAGTKTVVQNRKARHEYHILDTWEAGIALQGTEVKALRQGRANLQDSFARLNGGEMWLYNLHISPYEQGNRFNHDPLRPRKLLMHRNELRKLVGQVEQKGLTIVPLDIHFSRGIAKINLALVRGKQLHDKRQTLKERDDQRDMQRAFKDGQ</sequence>
<reference evidence="5" key="1">
    <citation type="submission" date="2020-02" db="EMBL/GenBank/DDBJ databases">
        <authorList>
            <person name="Meier V. D."/>
        </authorList>
    </citation>
    <scope>NUCLEOTIDE SEQUENCE</scope>
    <source>
        <strain evidence="5">AVDCRST_MAG89</strain>
    </source>
</reference>
<dbReference type="SUPFAM" id="SSF74982">
    <property type="entry name" value="Small protein B (SmpB)"/>
    <property type="match status" value="1"/>
</dbReference>
<evidence type="ECO:0000256" key="3">
    <source>
        <dbReference type="HAMAP-Rule" id="MF_00023"/>
    </source>
</evidence>
<feature type="region of interest" description="Disordered" evidence="4">
    <location>
        <begin position="133"/>
        <end position="153"/>
    </location>
</feature>
<dbReference type="AlphaFoldDB" id="A0A6J4N3B0"/>
<comment type="subcellular location">
    <subcellularLocation>
        <location evidence="3">Cytoplasm</location>
    </subcellularLocation>
    <text evidence="3">The tmRNA-SmpB complex associates with stalled 70S ribosomes.</text>
</comment>
<dbReference type="GO" id="GO:0070930">
    <property type="term" value="P:trans-translation-dependent protein tagging"/>
    <property type="evidence" value="ECO:0007669"/>
    <property type="project" value="TreeGrafter"/>
</dbReference>
<dbReference type="PANTHER" id="PTHR30308:SF2">
    <property type="entry name" value="SSRA-BINDING PROTEIN"/>
    <property type="match status" value="1"/>
</dbReference>
<protein>
    <recommendedName>
        <fullName evidence="3">SsrA-binding protein</fullName>
    </recommendedName>
    <alternativeName>
        <fullName evidence="3">Small protein B</fullName>
    </alternativeName>
</protein>
<comment type="similarity">
    <text evidence="3">Belongs to the SmpB family.</text>
</comment>
<dbReference type="Gene3D" id="2.40.280.10">
    <property type="match status" value="1"/>
</dbReference>
<gene>
    <name evidence="3" type="primary">smpB</name>
    <name evidence="5" type="ORF">AVDCRST_MAG89-4673</name>
</gene>
<evidence type="ECO:0000256" key="1">
    <source>
        <dbReference type="ARBA" id="ARBA00022490"/>
    </source>
</evidence>
<organism evidence="5">
    <name type="scientific">uncultured Gemmatimonadota bacterium</name>
    <dbReference type="NCBI Taxonomy" id="203437"/>
    <lineage>
        <taxon>Bacteria</taxon>
        <taxon>Pseudomonadati</taxon>
        <taxon>Gemmatimonadota</taxon>
        <taxon>environmental samples</taxon>
    </lineage>
</organism>
<dbReference type="GO" id="GO:0070929">
    <property type="term" value="P:trans-translation"/>
    <property type="evidence" value="ECO:0007669"/>
    <property type="project" value="UniProtKB-UniRule"/>
</dbReference>
<evidence type="ECO:0000256" key="2">
    <source>
        <dbReference type="ARBA" id="ARBA00022884"/>
    </source>
</evidence>
<dbReference type="InterPro" id="IPR023620">
    <property type="entry name" value="SmpB"/>
</dbReference>
<dbReference type="NCBIfam" id="TIGR00086">
    <property type="entry name" value="smpB"/>
    <property type="match status" value="1"/>
</dbReference>
<accession>A0A6J4N3B0</accession>